<keyword evidence="6 7" id="KW-0472">Membrane</keyword>
<evidence type="ECO:0000256" key="7">
    <source>
        <dbReference type="SAM" id="Phobius"/>
    </source>
</evidence>
<feature type="transmembrane region" description="Helical" evidence="7">
    <location>
        <begin position="321"/>
        <end position="351"/>
    </location>
</feature>
<keyword evidence="5 7" id="KW-1133">Transmembrane helix</keyword>
<dbReference type="Proteomes" id="UP000030832">
    <property type="component" value="Unassembled WGS sequence"/>
</dbReference>
<evidence type="ECO:0000313" key="9">
    <source>
        <dbReference type="EMBL" id="KHF40152.1"/>
    </source>
</evidence>
<evidence type="ECO:0000256" key="3">
    <source>
        <dbReference type="ARBA" id="ARBA00022519"/>
    </source>
</evidence>
<feature type="domain" description="TRAP C4-dicarboxylate transport system permease DctM subunit" evidence="8">
    <location>
        <begin position="11"/>
        <end position="425"/>
    </location>
</feature>
<feature type="transmembrane region" description="Helical" evidence="7">
    <location>
        <begin position="60"/>
        <end position="79"/>
    </location>
</feature>
<organism evidence="9 10">
    <name type="scientific">Halalkalibacter okhensis</name>
    <dbReference type="NCBI Taxonomy" id="333138"/>
    <lineage>
        <taxon>Bacteria</taxon>
        <taxon>Bacillati</taxon>
        <taxon>Bacillota</taxon>
        <taxon>Bacilli</taxon>
        <taxon>Bacillales</taxon>
        <taxon>Bacillaceae</taxon>
        <taxon>Halalkalibacter</taxon>
    </lineage>
</organism>
<feature type="transmembrane region" description="Helical" evidence="7">
    <location>
        <begin position="174"/>
        <end position="197"/>
    </location>
</feature>
<comment type="subcellular location">
    <subcellularLocation>
        <location evidence="1">Cell inner membrane</location>
        <topology evidence="1">Multi-pass membrane protein</topology>
    </subcellularLocation>
</comment>
<dbReference type="RefSeq" id="WP_034628664.1">
    <property type="nucleotide sequence ID" value="NZ_JRJU01000011.1"/>
</dbReference>
<keyword evidence="3" id="KW-0997">Cell inner membrane</keyword>
<comment type="caution">
    <text evidence="9">The sequence shown here is derived from an EMBL/GenBank/DDBJ whole genome shotgun (WGS) entry which is preliminary data.</text>
</comment>
<dbReference type="AlphaFoldDB" id="A0A0B0IGY8"/>
<evidence type="ECO:0000256" key="1">
    <source>
        <dbReference type="ARBA" id="ARBA00004429"/>
    </source>
</evidence>
<dbReference type="Pfam" id="PF06808">
    <property type="entry name" value="DctM"/>
    <property type="match status" value="1"/>
</dbReference>
<dbReference type="GO" id="GO:0005886">
    <property type="term" value="C:plasma membrane"/>
    <property type="evidence" value="ECO:0007669"/>
    <property type="project" value="UniProtKB-SubCell"/>
</dbReference>
<evidence type="ECO:0000259" key="8">
    <source>
        <dbReference type="Pfam" id="PF06808"/>
    </source>
</evidence>
<sequence>MSPEVVGIIGIIALFVLILLRVQVGIALLLVGFTGYMYLSGTNVALAQLGMSAFGTASKYSLSVMPMFILMGMFLSYSGLAKDLFKAVDHWVGHVRGGIGMATIGASAIFSSISGSVNATTATLAKVALPEMKDYKYHPGLSSSCVAAGGTLGVLIPPSVILILYGVLTMEPVGALLIAGLVPGILLAFFFMLTVYIQVRRKPSLAPNQQSPSSFQDRMKSISKIWPFGLIFLLSIGGIYFGFFTPTEAGGVGALGALLFSVLTRRLGWKGFFASLEETIRLTSMIFIILIGATLFGQFLAMSRVPTAVTSMVVGLDVSPFVIVAIILIIYFLLGLFLEGIAILVLTLPIVYPLIIQLGFDGIWFGIIMVMVFNMGVITPPLGISVYVINGVAKDIPIQTIFKGVTPMLVTMILFTILLVIFPEIVMTLPNFMRGGG</sequence>
<dbReference type="GO" id="GO:0022857">
    <property type="term" value="F:transmembrane transporter activity"/>
    <property type="evidence" value="ECO:0007669"/>
    <property type="project" value="TreeGrafter"/>
</dbReference>
<dbReference type="eggNOG" id="COG1593">
    <property type="taxonomic scope" value="Bacteria"/>
</dbReference>
<dbReference type="PANTHER" id="PTHR33362">
    <property type="entry name" value="SIALIC ACID TRAP TRANSPORTER PERMEASE PROTEIN SIAT-RELATED"/>
    <property type="match status" value="1"/>
</dbReference>
<keyword evidence="10" id="KW-1185">Reference proteome</keyword>
<evidence type="ECO:0000256" key="5">
    <source>
        <dbReference type="ARBA" id="ARBA00022989"/>
    </source>
</evidence>
<dbReference type="PANTHER" id="PTHR33362:SF5">
    <property type="entry name" value="C4-DICARBOXYLATE TRAP TRANSPORTER LARGE PERMEASE PROTEIN DCTM"/>
    <property type="match status" value="1"/>
</dbReference>
<evidence type="ECO:0000313" key="10">
    <source>
        <dbReference type="Proteomes" id="UP000030832"/>
    </source>
</evidence>
<evidence type="ECO:0000256" key="2">
    <source>
        <dbReference type="ARBA" id="ARBA00022475"/>
    </source>
</evidence>
<keyword evidence="4 7" id="KW-0812">Transmembrane</keyword>
<evidence type="ECO:0000256" key="6">
    <source>
        <dbReference type="ARBA" id="ARBA00023136"/>
    </source>
</evidence>
<name>A0A0B0IGY8_9BACI</name>
<feature type="transmembrane region" description="Helical" evidence="7">
    <location>
        <begin position="280"/>
        <end position="301"/>
    </location>
</feature>
<accession>A0A0B0IGY8</accession>
<evidence type="ECO:0000256" key="4">
    <source>
        <dbReference type="ARBA" id="ARBA00022692"/>
    </source>
</evidence>
<protein>
    <submittedName>
        <fullName evidence="9">C4-dicarboxylate ABC transporter permease</fullName>
    </submittedName>
</protein>
<dbReference type="PIRSF" id="PIRSF006066">
    <property type="entry name" value="HI0050"/>
    <property type="match status" value="1"/>
</dbReference>
<dbReference type="STRING" id="333138.LQ50_10385"/>
<dbReference type="OrthoDB" id="9785600at2"/>
<feature type="transmembrane region" description="Helical" evidence="7">
    <location>
        <begin position="6"/>
        <end position="39"/>
    </location>
</feature>
<feature type="transmembrane region" description="Helical" evidence="7">
    <location>
        <begin position="249"/>
        <end position="268"/>
    </location>
</feature>
<dbReference type="InterPro" id="IPR004681">
    <property type="entry name" value="TRAP_DctM"/>
</dbReference>
<feature type="transmembrane region" description="Helical" evidence="7">
    <location>
        <begin position="99"/>
        <end position="125"/>
    </location>
</feature>
<dbReference type="EMBL" id="JRJU01000011">
    <property type="protein sequence ID" value="KHF40152.1"/>
    <property type="molecule type" value="Genomic_DNA"/>
</dbReference>
<gene>
    <name evidence="9" type="ORF">LQ50_10385</name>
</gene>
<feature type="transmembrane region" description="Helical" evidence="7">
    <location>
        <begin position="363"/>
        <end position="389"/>
    </location>
</feature>
<proteinExistence type="predicted"/>
<dbReference type="InterPro" id="IPR010656">
    <property type="entry name" value="DctM"/>
</dbReference>
<feature type="transmembrane region" description="Helical" evidence="7">
    <location>
        <begin position="409"/>
        <end position="429"/>
    </location>
</feature>
<feature type="transmembrane region" description="Helical" evidence="7">
    <location>
        <begin position="225"/>
        <end position="243"/>
    </location>
</feature>
<keyword evidence="2" id="KW-1003">Cell membrane</keyword>
<feature type="transmembrane region" description="Helical" evidence="7">
    <location>
        <begin position="146"/>
        <end position="168"/>
    </location>
</feature>
<dbReference type="NCBIfam" id="TIGR00786">
    <property type="entry name" value="dctM"/>
    <property type="match status" value="1"/>
</dbReference>
<reference evidence="9 10" key="1">
    <citation type="submission" date="2014-09" db="EMBL/GenBank/DDBJ databases">
        <title>Genome sequencing and annotation of Bacillus Okhensis strain Kh10-101T.</title>
        <authorList>
            <person name="Prakash J.S."/>
        </authorList>
    </citation>
    <scope>NUCLEOTIDE SEQUENCE [LARGE SCALE GENOMIC DNA]</scope>
    <source>
        <strain evidence="10">Kh10-101T</strain>
    </source>
</reference>